<dbReference type="InterPro" id="IPR057601">
    <property type="entry name" value="Oar-like_b-barrel"/>
</dbReference>
<dbReference type="SUPFAM" id="SSF49464">
    <property type="entry name" value="Carboxypeptidase regulatory domain-like"/>
    <property type="match status" value="1"/>
</dbReference>
<dbReference type="EMBL" id="JACCCU010000001">
    <property type="protein sequence ID" value="NYF90233.1"/>
    <property type="molecule type" value="Genomic_DNA"/>
</dbReference>
<dbReference type="Gene3D" id="2.60.40.1120">
    <property type="entry name" value="Carboxypeptidase-like, regulatory domain"/>
    <property type="match status" value="1"/>
</dbReference>
<reference evidence="2 3" key="1">
    <citation type="submission" date="2020-07" db="EMBL/GenBank/DDBJ databases">
        <title>Genomic Encyclopedia of Type Strains, Phase IV (KMG-V): Genome sequencing to study the core and pangenomes of soil and plant-associated prokaryotes.</title>
        <authorList>
            <person name="Whitman W."/>
        </authorList>
    </citation>
    <scope>NUCLEOTIDE SEQUENCE [LARGE SCALE GENOMIC DNA]</scope>
    <source>
        <strain evidence="2 3">M8UP22</strain>
    </source>
</reference>
<proteinExistence type="predicted"/>
<dbReference type="SUPFAM" id="SSF56935">
    <property type="entry name" value="Porins"/>
    <property type="match status" value="1"/>
</dbReference>
<sequence length="1214" mass="130582">MKVFRSSGTVWIAFFSIFAVLTFVTVSPALVAQDLTTSATLTGTVTDTTGAVISGATVIVSGSDNGVSRAIKTEANGDFTVPLLPPGQYSLQVQMKGFKSYQQKGISLVAERSAHQDIRLPIGAESEQIEVTSQAPLLNTGDANLSAEITSKQVEDLPLNLRNVIALATLNSSVSNTSESQQLGEGGTSGKADQDVSFLNFGGGFFGTSGYLIDGIWDTDSTWGAAIYVPSVEAVGEFKIQTNSFTAQNGFSTGNVINIQTKSGTSNFHGDVFEFIRNSDLDANNYFNNHNGSPRQQFRRNQFGVSAGGPLYIPGLYKQRDKTFIFGAYEGLRQGSPVNSTFTVPTAAMRTGDFSQLLTGALVTQTTNGATTNVLDPFGNTIQVNQLFNPATGRILTNGTVDATTGKQVSCSGGTSTCYYRDPFQNNNVSSAINPVGAKLISYYPTPSNNSVSNNFFATASAPTTSNEFIVRVDHNFTDATRMYFRYANKHEQKTNSPTYYGANDPGGPGNIRPNNRYSIATGFSHIFNATTAISANAGFHRWNQGGLYQGYPFDQTTLGLPAALNNGSNQFPEIFVGNGGSSLGPVQGGFGAGIANVGSVSVDATKTLKQHDLSFGFIDVILQNNGNGPANTQFSFQPDYTSQFLNTSPVGSAGYGFASLLIGTPDSGTNGNPTTLNAFHTAPQRHYIGFYGQDNFKVTKTVVLNLGLRYEFQPSFTERHNRQAYFDYTGINPIGNSVGLSLPGREVYSTSGNRGLNNLNLTNVAPRFGFTDQLNTHIVLRGGYGIFFPPSSFVGIQSSPGYSQATNYDASDNGGLTLKTNLSNPFPNGLLAPTGNALGPLTDVGFNASTGVHYNRHSPLLQQFSLGVQYAFTTNDVLTTSYVGNRGTHLLANYINRTQLDPSLVTAANNNNLVAMVPNPFYGVIKSSSCGLDAPTIQQAHLLQPFPQYCGVQENEPTIGDSYYNALLIDYNHRFHAGLNVLVSYTFSRFIDDTGGTADWAYRGNSNGYRNNYNPGFDRSVDGTDQTHSLVVNYIYELPVGKGKKFAGNAGRVTNAVIGGWQVSGITTIKTGLPLSITGNNNSNYFGGNQHAQQIADPHVSHPGIGSNTVPGTGTWFNTAAFENAPAYTPGNTPRYISRLRSPGYDNWDASLQKVWQLHDTINLQFRSEFYNLPNHANFFTPDTGVDDGVGKFGYITQAFDARSIQFALKVIW</sequence>
<dbReference type="InterPro" id="IPR008969">
    <property type="entry name" value="CarboxyPept-like_regulatory"/>
</dbReference>
<organism evidence="2 3">
    <name type="scientific">Tunturiibacter lichenicola</name>
    <dbReference type="NCBI Taxonomy" id="2051959"/>
    <lineage>
        <taxon>Bacteria</taxon>
        <taxon>Pseudomonadati</taxon>
        <taxon>Acidobacteriota</taxon>
        <taxon>Terriglobia</taxon>
        <taxon>Terriglobales</taxon>
        <taxon>Acidobacteriaceae</taxon>
        <taxon>Tunturiibacter</taxon>
    </lineage>
</organism>
<dbReference type="Proteomes" id="UP000564385">
    <property type="component" value="Unassembled WGS sequence"/>
</dbReference>
<evidence type="ECO:0000259" key="1">
    <source>
        <dbReference type="Pfam" id="PF25183"/>
    </source>
</evidence>
<comment type="caution">
    <text evidence="2">The sequence shown here is derived from an EMBL/GenBank/DDBJ whole genome shotgun (WGS) entry which is preliminary data.</text>
</comment>
<feature type="domain" description="TonB-dependent transporter Oar-like beta-barrel" evidence="1">
    <location>
        <begin position="261"/>
        <end position="1207"/>
    </location>
</feature>
<dbReference type="Pfam" id="PF25183">
    <property type="entry name" value="OMP_b-brl_4"/>
    <property type="match status" value="1"/>
</dbReference>
<protein>
    <recommendedName>
        <fullName evidence="1">TonB-dependent transporter Oar-like beta-barrel domain-containing protein</fullName>
    </recommendedName>
</protein>
<accession>A0A852VBG3</accession>
<gene>
    <name evidence="2" type="ORF">HDF08_002300</name>
</gene>
<evidence type="ECO:0000313" key="3">
    <source>
        <dbReference type="Proteomes" id="UP000564385"/>
    </source>
</evidence>
<name>A0A852VBG3_9BACT</name>
<evidence type="ECO:0000313" key="2">
    <source>
        <dbReference type="EMBL" id="NYF90233.1"/>
    </source>
</evidence>
<dbReference type="Pfam" id="PF13620">
    <property type="entry name" value="CarboxypepD_reg"/>
    <property type="match status" value="1"/>
</dbReference>
<dbReference type="AlphaFoldDB" id="A0A852VBG3"/>